<sequence>MGYIGLFYGTQTGNTELVARKIQQELGEEIVDLYNVKDATAEDMAQYSILILAAPTWYDGEMQADWEDFMPKLESIDFTDKYVGFVALGDQVGYSQYFVDSIGVIAEAVTSRGAQVFGLWPRKGYEFESSKGLYNDEMFWGLVLDFENQGDLTDKRIKQWCAQIREELGIDAQAS</sequence>
<dbReference type="InterPro" id="IPR008254">
    <property type="entry name" value="Flavodoxin/NO_synth"/>
</dbReference>
<name>A0A395LX87_9BACT</name>
<evidence type="ECO:0000256" key="2">
    <source>
        <dbReference type="ARBA" id="ARBA00005267"/>
    </source>
</evidence>
<dbReference type="GO" id="GO:0009055">
    <property type="term" value="F:electron transfer activity"/>
    <property type="evidence" value="ECO:0007669"/>
    <property type="project" value="UniProtKB-UniRule"/>
</dbReference>
<reference evidence="9 10" key="1">
    <citation type="journal article" date="2011" name="ISME J.">
        <title>Community ecology of hot spring cyanobacterial mats: predominant populations and their functional potential.</title>
        <authorList>
            <person name="Klatt C.G."/>
            <person name="Wood J.M."/>
            <person name="Rusch D.B."/>
            <person name="Bateson M.M."/>
            <person name="Hamamura N."/>
            <person name="Heidelberg J.F."/>
            <person name="Grossman A.R."/>
            <person name="Bhaya D."/>
            <person name="Cohan F.M."/>
            <person name="Kuhl M."/>
            <person name="Bryant D.A."/>
            <person name="Ward D.M."/>
        </authorList>
    </citation>
    <scope>NUCLEOTIDE SEQUENCE [LARGE SCALE GENOMIC DNA]</scope>
    <source>
        <strain evidence="9">OS</strain>
    </source>
</reference>
<dbReference type="EMBL" id="PHFL01000070">
    <property type="protein sequence ID" value="RFM23121.1"/>
    <property type="molecule type" value="Genomic_DNA"/>
</dbReference>
<keyword evidence="5 7" id="KW-0288">FMN</keyword>
<comment type="function">
    <text evidence="7">Low-potential electron donor to a number of redox enzymes.</text>
</comment>
<proteinExistence type="inferred from homology"/>
<keyword evidence="3 7" id="KW-0813">Transport</keyword>
<dbReference type="Proteomes" id="UP000266389">
    <property type="component" value="Unassembled WGS sequence"/>
</dbReference>
<evidence type="ECO:0000313" key="10">
    <source>
        <dbReference type="Proteomes" id="UP000266389"/>
    </source>
</evidence>
<dbReference type="AlphaFoldDB" id="A0A395LX87"/>
<dbReference type="PANTHER" id="PTHR42809">
    <property type="entry name" value="FLAVODOXIN 2"/>
    <property type="match status" value="1"/>
</dbReference>
<dbReference type="SUPFAM" id="SSF52218">
    <property type="entry name" value="Flavoproteins"/>
    <property type="match status" value="1"/>
</dbReference>
<dbReference type="InterPro" id="IPR010086">
    <property type="entry name" value="Flavodoxin_lc"/>
</dbReference>
<evidence type="ECO:0000256" key="3">
    <source>
        <dbReference type="ARBA" id="ARBA00022448"/>
    </source>
</evidence>
<keyword evidence="6 7" id="KW-0249">Electron transport</keyword>
<dbReference type="NCBIfam" id="TIGR01752">
    <property type="entry name" value="flav_long"/>
    <property type="match status" value="1"/>
</dbReference>
<protein>
    <recommendedName>
        <fullName evidence="7">Flavodoxin</fullName>
    </recommendedName>
</protein>
<dbReference type="GO" id="GO:0010181">
    <property type="term" value="F:FMN binding"/>
    <property type="evidence" value="ECO:0007669"/>
    <property type="project" value="UniProtKB-UniRule"/>
</dbReference>
<dbReference type="InterPro" id="IPR050619">
    <property type="entry name" value="Flavodoxin"/>
</dbReference>
<gene>
    <name evidence="9" type="ORF">D0433_12695</name>
</gene>
<comment type="cofactor">
    <cofactor evidence="1 7">
        <name>FMN</name>
        <dbReference type="ChEBI" id="CHEBI:58210"/>
    </cofactor>
</comment>
<dbReference type="PIRSF" id="PIRSF038996">
    <property type="entry name" value="FldA"/>
    <property type="match status" value="1"/>
</dbReference>
<comment type="similarity">
    <text evidence="2 7">Belongs to the flavodoxin family.</text>
</comment>
<dbReference type="InterPro" id="IPR001226">
    <property type="entry name" value="Flavodoxin_CS"/>
</dbReference>
<evidence type="ECO:0000256" key="1">
    <source>
        <dbReference type="ARBA" id="ARBA00001917"/>
    </source>
</evidence>
<dbReference type="InterPro" id="IPR029039">
    <property type="entry name" value="Flavoprotein-like_sf"/>
</dbReference>
<dbReference type="PANTHER" id="PTHR42809:SF1">
    <property type="entry name" value="FLAVODOXIN 1"/>
    <property type="match status" value="1"/>
</dbReference>
<comment type="caution">
    <text evidence="9">The sequence shown here is derived from an EMBL/GenBank/DDBJ whole genome shotgun (WGS) entry which is preliminary data.</text>
</comment>
<evidence type="ECO:0000256" key="7">
    <source>
        <dbReference type="PIRNR" id="PIRNR038996"/>
    </source>
</evidence>
<dbReference type="PROSITE" id="PS50902">
    <property type="entry name" value="FLAVODOXIN_LIKE"/>
    <property type="match status" value="1"/>
</dbReference>
<evidence type="ECO:0000259" key="8">
    <source>
        <dbReference type="PROSITE" id="PS50902"/>
    </source>
</evidence>
<accession>A0A395LX87</accession>
<organism evidence="9 10">
    <name type="scientific">Candidatus Thermochlorobacter aerophilus</name>
    <dbReference type="NCBI Taxonomy" id="1868324"/>
    <lineage>
        <taxon>Bacteria</taxon>
        <taxon>Pseudomonadati</taxon>
        <taxon>Chlorobiota</taxon>
        <taxon>Chlorobiia</taxon>
        <taxon>Chlorobiales</taxon>
        <taxon>Candidatus Thermochlorobacteriaceae</taxon>
        <taxon>Candidatus Thermochlorobacter</taxon>
    </lineage>
</organism>
<dbReference type="Pfam" id="PF00258">
    <property type="entry name" value="Flavodoxin_1"/>
    <property type="match status" value="1"/>
</dbReference>
<dbReference type="Gene3D" id="3.40.50.360">
    <property type="match status" value="1"/>
</dbReference>
<dbReference type="NCBIfam" id="NF006739">
    <property type="entry name" value="PRK09267.1-5"/>
    <property type="match status" value="1"/>
</dbReference>
<evidence type="ECO:0000256" key="4">
    <source>
        <dbReference type="ARBA" id="ARBA00022630"/>
    </source>
</evidence>
<evidence type="ECO:0000313" key="9">
    <source>
        <dbReference type="EMBL" id="RFM23121.1"/>
    </source>
</evidence>
<dbReference type="PROSITE" id="PS00201">
    <property type="entry name" value="FLAVODOXIN"/>
    <property type="match status" value="1"/>
</dbReference>
<feature type="domain" description="Flavodoxin-like" evidence="8">
    <location>
        <begin position="4"/>
        <end position="165"/>
    </location>
</feature>
<evidence type="ECO:0000256" key="6">
    <source>
        <dbReference type="ARBA" id="ARBA00022982"/>
    </source>
</evidence>
<keyword evidence="4 7" id="KW-0285">Flavoprotein</keyword>
<evidence type="ECO:0000256" key="5">
    <source>
        <dbReference type="ARBA" id="ARBA00022643"/>
    </source>
</evidence>